<protein>
    <submittedName>
        <fullName evidence="1">Uncharacterized protein</fullName>
    </submittedName>
</protein>
<evidence type="ECO:0000313" key="1">
    <source>
        <dbReference type="EMBL" id="PIP22901.1"/>
    </source>
</evidence>
<dbReference type="SUPFAM" id="SSF46955">
    <property type="entry name" value="Putative DNA-binding domain"/>
    <property type="match status" value="1"/>
</dbReference>
<dbReference type="AlphaFoldDB" id="A0A2G9YWQ3"/>
<evidence type="ECO:0000313" key="2">
    <source>
        <dbReference type="Proteomes" id="UP000229976"/>
    </source>
</evidence>
<name>A0A2G9YWQ3_9BACT</name>
<comment type="caution">
    <text evidence="1">The sequence shown here is derived from an EMBL/GenBank/DDBJ whole genome shotgun (WGS) entry which is preliminary data.</text>
</comment>
<sequence>MKKILSIGQTAELLACSVDTLRRWDKNSRFPSFRRNRETGSHRWYNLNEVEEFSKTLDGFRLAKKWSADKKGFEPLAVYYC</sequence>
<reference evidence="1 2" key="1">
    <citation type="submission" date="2017-09" db="EMBL/GenBank/DDBJ databases">
        <title>Depth-based differentiation of microbial function through sediment-hosted aquifers and enrichment of novel symbionts in the deep terrestrial subsurface.</title>
        <authorList>
            <person name="Probst A.J."/>
            <person name="Ladd B."/>
            <person name="Jarett J.K."/>
            <person name="Geller-Mcgrath D.E."/>
            <person name="Sieber C.M."/>
            <person name="Emerson J.B."/>
            <person name="Anantharaman K."/>
            <person name="Thomas B.C."/>
            <person name="Malmstrom R."/>
            <person name="Stieglmeier M."/>
            <person name="Klingl A."/>
            <person name="Woyke T."/>
            <person name="Ryan C.M."/>
            <person name="Banfield J.F."/>
        </authorList>
    </citation>
    <scope>NUCLEOTIDE SEQUENCE [LARGE SCALE GENOMIC DNA]</scope>
    <source>
        <strain evidence="1">CG23_combo_of_CG06-09_8_20_14_all_39_17</strain>
    </source>
</reference>
<accession>A0A2G9YWQ3</accession>
<organism evidence="1 2">
    <name type="scientific">Candidatus Nealsonbacteria bacterium CG23_combo_of_CG06-09_8_20_14_all_39_17</name>
    <dbReference type="NCBI Taxonomy" id="1974722"/>
    <lineage>
        <taxon>Bacteria</taxon>
        <taxon>Candidatus Nealsoniibacteriota</taxon>
    </lineage>
</organism>
<dbReference type="InterPro" id="IPR009061">
    <property type="entry name" value="DNA-bd_dom_put_sf"/>
</dbReference>
<dbReference type="EMBL" id="PCRO01000019">
    <property type="protein sequence ID" value="PIP22901.1"/>
    <property type="molecule type" value="Genomic_DNA"/>
</dbReference>
<proteinExistence type="predicted"/>
<gene>
    <name evidence="1" type="ORF">COX37_01475</name>
</gene>
<dbReference type="Proteomes" id="UP000229976">
    <property type="component" value="Unassembled WGS sequence"/>
</dbReference>
<dbReference type="Gene3D" id="1.10.1660.10">
    <property type="match status" value="1"/>
</dbReference>